<gene>
    <name evidence="2" type="ORF">S01H1_30959</name>
</gene>
<comment type="caution">
    <text evidence="2">The sequence shown here is derived from an EMBL/GenBank/DDBJ whole genome shotgun (WGS) entry which is preliminary data.</text>
</comment>
<protein>
    <recommendedName>
        <fullName evidence="1">Response regulatory domain-containing protein</fullName>
    </recommendedName>
</protein>
<dbReference type="CDD" id="cd17557">
    <property type="entry name" value="REC_Rcp-like"/>
    <property type="match status" value="1"/>
</dbReference>
<evidence type="ECO:0000313" key="2">
    <source>
        <dbReference type="EMBL" id="GAF87236.1"/>
    </source>
</evidence>
<dbReference type="InterPro" id="IPR001789">
    <property type="entry name" value="Sig_transdc_resp-reg_receiver"/>
</dbReference>
<dbReference type="PANTHER" id="PTHR44520">
    <property type="entry name" value="RESPONSE REGULATOR RCP1-RELATED"/>
    <property type="match status" value="1"/>
</dbReference>
<dbReference type="GO" id="GO:0000160">
    <property type="term" value="P:phosphorelay signal transduction system"/>
    <property type="evidence" value="ECO:0007669"/>
    <property type="project" value="InterPro"/>
</dbReference>
<sequence>MNSRKVEVLLVEDNPDDAELTLRALRKRNLVNKIYVVTDGAEALEFIFATGAYAERAIDDKPKVILLDLELPKVSGIEVLGKIKSDERTKNIPVVVLTSSQEEQDMVESYKLGVNSYITKPVDFDKFSRVVSELGFYWVLLNKTPYSDI</sequence>
<dbReference type="PROSITE" id="PS50110">
    <property type="entry name" value="RESPONSE_REGULATORY"/>
    <property type="match status" value="1"/>
</dbReference>
<feature type="domain" description="Response regulatory" evidence="1">
    <location>
        <begin position="7"/>
        <end position="135"/>
    </location>
</feature>
<dbReference type="Pfam" id="PF00072">
    <property type="entry name" value="Response_reg"/>
    <property type="match status" value="1"/>
</dbReference>
<name>X0TIZ0_9ZZZZ</name>
<dbReference type="InterPro" id="IPR011006">
    <property type="entry name" value="CheY-like_superfamily"/>
</dbReference>
<proteinExistence type="predicted"/>
<dbReference type="EMBL" id="BARS01019082">
    <property type="protein sequence ID" value="GAF87236.1"/>
    <property type="molecule type" value="Genomic_DNA"/>
</dbReference>
<dbReference type="PANTHER" id="PTHR44520:SF1">
    <property type="entry name" value="TWO-COMPONENT SYSTEM REGULATORY PROTEIN"/>
    <property type="match status" value="1"/>
</dbReference>
<evidence type="ECO:0000259" key="1">
    <source>
        <dbReference type="PROSITE" id="PS50110"/>
    </source>
</evidence>
<dbReference type="SMART" id="SM00448">
    <property type="entry name" value="REC"/>
    <property type="match status" value="1"/>
</dbReference>
<organism evidence="2">
    <name type="scientific">marine sediment metagenome</name>
    <dbReference type="NCBI Taxonomy" id="412755"/>
    <lineage>
        <taxon>unclassified sequences</taxon>
        <taxon>metagenomes</taxon>
        <taxon>ecological metagenomes</taxon>
    </lineage>
</organism>
<reference evidence="2" key="1">
    <citation type="journal article" date="2014" name="Front. Microbiol.">
        <title>High frequency of phylogenetically diverse reductive dehalogenase-homologous genes in deep subseafloor sedimentary metagenomes.</title>
        <authorList>
            <person name="Kawai M."/>
            <person name="Futagami T."/>
            <person name="Toyoda A."/>
            <person name="Takaki Y."/>
            <person name="Nishi S."/>
            <person name="Hori S."/>
            <person name="Arai W."/>
            <person name="Tsubouchi T."/>
            <person name="Morono Y."/>
            <person name="Uchiyama I."/>
            <person name="Ito T."/>
            <person name="Fujiyama A."/>
            <person name="Inagaki F."/>
            <person name="Takami H."/>
        </authorList>
    </citation>
    <scope>NUCLEOTIDE SEQUENCE</scope>
    <source>
        <strain evidence="2">Expedition CK06-06</strain>
    </source>
</reference>
<dbReference type="Gene3D" id="3.40.50.2300">
    <property type="match status" value="1"/>
</dbReference>
<dbReference type="AlphaFoldDB" id="X0TIZ0"/>
<dbReference type="SUPFAM" id="SSF52172">
    <property type="entry name" value="CheY-like"/>
    <property type="match status" value="1"/>
</dbReference>
<accession>X0TIZ0</accession>
<dbReference type="InterPro" id="IPR052893">
    <property type="entry name" value="TCS_response_regulator"/>
</dbReference>